<evidence type="ECO:0000259" key="7">
    <source>
        <dbReference type="PROSITE" id="PS51362"/>
    </source>
</evidence>
<accession>A0ABN7TEV3</accession>
<dbReference type="Proteomes" id="UP001158576">
    <property type="component" value="Chromosome 2"/>
</dbReference>
<comment type="similarity">
    <text evidence="2 6">Belongs to the TGF-beta family.</text>
</comment>
<keyword evidence="3" id="KW-0964">Secreted</keyword>
<evidence type="ECO:0000256" key="1">
    <source>
        <dbReference type="ARBA" id="ARBA00004613"/>
    </source>
</evidence>
<dbReference type="InterPro" id="IPR029034">
    <property type="entry name" value="Cystine-knot_cytokine"/>
</dbReference>
<dbReference type="PROSITE" id="PS51362">
    <property type="entry name" value="TGF_BETA_2"/>
    <property type="match status" value="1"/>
</dbReference>
<protein>
    <submittedName>
        <fullName evidence="8">Oidioi.mRNA.OKI2018_I69.chr2.g8208.t1.cds</fullName>
    </submittedName>
</protein>
<keyword evidence="4 6" id="KW-0339">Growth factor</keyword>
<reference evidence="8 9" key="1">
    <citation type="submission" date="2021-04" db="EMBL/GenBank/DDBJ databases">
        <authorList>
            <person name="Bliznina A."/>
        </authorList>
    </citation>
    <scope>NUCLEOTIDE SEQUENCE [LARGE SCALE GENOMIC DNA]</scope>
</reference>
<evidence type="ECO:0000256" key="2">
    <source>
        <dbReference type="ARBA" id="ARBA00006656"/>
    </source>
</evidence>
<dbReference type="InterPro" id="IPR017948">
    <property type="entry name" value="TGFb_CS"/>
</dbReference>
<dbReference type="CDD" id="cd08698">
    <property type="entry name" value="TGF_beta_SF"/>
    <property type="match status" value="1"/>
</dbReference>
<dbReference type="Pfam" id="PF00019">
    <property type="entry name" value="TGF_beta"/>
    <property type="match status" value="1"/>
</dbReference>
<evidence type="ECO:0000256" key="5">
    <source>
        <dbReference type="ARBA" id="ARBA00023157"/>
    </source>
</evidence>
<organism evidence="8 9">
    <name type="scientific">Oikopleura dioica</name>
    <name type="common">Tunicate</name>
    <dbReference type="NCBI Taxonomy" id="34765"/>
    <lineage>
        <taxon>Eukaryota</taxon>
        <taxon>Metazoa</taxon>
        <taxon>Chordata</taxon>
        <taxon>Tunicata</taxon>
        <taxon>Appendicularia</taxon>
        <taxon>Copelata</taxon>
        <taxon>Oikopleuridae</taxon>
        <taxon>Oikopleura</taxon>
    </lineage>
</organism>
<evidence type="ECO:0000256" key="6">
    <source>
        <dbReference type="RuleBase" id="RU000354"/>
    </source>
</evidence>
<dbReference type="SMART" id="SM00204">
    <property type="entry name" value="TGFB"/>
    <property type="match status" value="1"/>
</dbReference>
<gene>
    <name evidence="8" type="ORF">OKIOD_LOCUS16973</name>
</gene>
<evidence type="ECO:0000313" key="9">
    <source>
        <dbReference type="Proteomes" id="UP001158576"/>
    </source>
</evidence>
<dbReference type="SUPFAM" id="SSF57501">
    <property type="entry name" value="Cystine-knot cytokines"/>
    <property type="match status" value="1"/>
</dbReference>
<dbReference type="PROSITE" id="PS00250">
    <property type="entry name" value="TGF_BETA_1"/>
    <property type="match status" value="1"/>
</dbReference>
<evidence type="ECO:0000256" key="4">
    <source>
        <dbReference type="ARBA" id="ARBA00023030"/>
    </source>
</evidence>
<keyword evidence="9" id="KW-1185">Reference proteome</keyword>
<comment type="subcellular location">
    <subcellularLocation>
        <location evidence="1">Secreted</location>
    </subcellularLocation>
</comment>
<sequence>MRIIRSLVMFLSATYGSDDFVRRLNAKKENHLKFLKEKISGIIESDESVTDGNRSRIDPRKFQAINRLMDSDPNMFTNNELSEMIYQITDTREREWTIKMAPPGRGSKVKNMQFKVQSKPSYVNPKCSKHCKMNFRIQFSGKTPSGEHFRRSEVIERELPKGVLGCPTDHCQAFTSLNFETEDPLPKIFDAYDSAVKDHSTDLKIKISPFGGRLNVHLQDIWVVVNYESKGHPSRHRRDTAKFHDDNNRNCGLRRVEVDLDEWYPHLKNVVYSPKKFTFTFCEGSCEAEKHYMARNGDDRFDMCCHAVESTHLEMMLFDSSVDGYRHENSPSMLAQSCKCL</sequence>
<evidence type="ECO:0000313" key="8">
    <source>
        <dbReference type="EMBL" id="CAG5114140.1"/>
    </source>
</evidence>
<proteinExistence type="inferred from homology"/>
<keyword evidence="5" id="KW-1015">Disulfide bond</keyword>
<name>A0ABN7TEV3_OIKDI</name>
<feature type="domain" description="TGF-beta family profile" evidence="7">
    <location>
        <begin position="235"/>
        <end position="341"/>
    </location>
</feature>
<dbReference type="EMBL" id="OU015567">
    <property type="protein sequence ID" value="CAG5114140.1"/>
    <property type="molecule type" value="Genomic_DNA"/>
</dbReference>
<dbReference type="InterPro" id="IPR001839">
    <property type="entry name" value="TGF-b_C"/>
</dbReference>
<evidence type="ECO:0000256" key="3">
    <source>
        <dbReference type="ARBA" id="ARBA00022525"/>
    </source>
</evidence>
<dbReference type="Gene3D" id="2.10.90.10">
    <property type="entry name" value="Cystine-knot cytokines"/>
    <property type="match status" value="1"/>
</dbReference>